<accession>A0ABV1E1J4</accession>
<comment type="caution">
    <text evidence="2">The sequence shown here is derived from an EMBL/GenBank/DDBJ whole genome shotgun (WGS) entry which is preliminary data.</text>
</comment>
<feature type="transmembrane region" description="Helical" evidence="1">
    <location>
        <begin position="69"/>
        <end position="89"/>
    </location>
</feature>
<reference evidence="2 3" key="1">
    <citation type="submission" date="2024-03" db="EMBL/GenBank/DDBJ databases">
        <title>Human intestinal bacterial collection.</title>
        <authorList>
            <person name="Pauvert C."/>
            <person name="Hitch T.C.A."/>
            <person name="Clavel T."/>
        </authorList>
    </citation>
    <scope>NUCLEOTIDE SEQUENCE [LARGE SCALE GENOMIC DNA]</scope>
    <source>
        <strain evidence="2 3">CLA-JM-H44</strain>
    </source>
</reference>
<keyword evidence="3" id="KW-1185">Reference proteome</keyword>
<keyword evidence="1" id="KW-1133">Transmembrane helix</keyword>
<sequence>MNIKRRGWVIFFTLLSMFLLILSVPPLTWVPYFANWGIGLTIGAFLCYTAAWCFAFFSTDQQERTIWKFILLYVSGAVFLTTLIYIPGLTFSLWIAWRSVILIVICYVSCFVCGFLLYREREKVCRLLWTLLGFPLFWIFLFCFVYLFAIFYLSGIRDRALGII</sequence>
<dbReference type="Proteomes" id="UP001489509">
    <property type="component" value="Unassembled WGS sequence"/>
</dbReference>
<evidence type="ECO:0000256" key="1">
    <source>
        <dbReference type="SAM" id="Phobius"/>
    </source>
</evidence>
<feature type="transmembrane region" description="Helical" evidence="1">
    <location>
        <begin position="127"/>
        <end position="153"/>
    </location>
</feature>
<keyword evidence="1" id="KW-0812">Transmembrane</keyword>
<feature type="transmembrane region" description="Helical" evidence="1">
    <location>
        <begin position="33"/>
        <end position="57"/>
    </location>
</feature>
<evidence type="ECO:0000313" key="3">
    <source>
        <dbReference type="Proteomes" id="UP001489509"/>
    </source>
</evidence>
<gene>
    <name evidence="2" type="ORF">WMO26_10090</name>
</gene>
<dbReference type="RefSeq" id="WP_349220106.1">
    <property type="nucleotide sequence ID" value="NZ_JBBMFD010000018.1"/>
</dbReference>
<name>A0ABV1E1J4_9FIRM</name>
<keyword evidence="1" id="KW-0472">Membrane</keyword>
<proteinExistence type="predicted"/>
<organism evidence="2 3">
    <name type="scientific">Solibaculum intestinale</name>
    <dbReference type="NCBI Taxonomy" id="3133165"/>
    <lineage>
        <taxon>Bacteria</taxon>
        <taxon>Bacillati</taxon>
        <taxon>Bacillota</taxon>
        <taxon>Clostridia</taxon>
        <taxon>Eubacteriales</taxon>
        <taxon>Oscillospiraceae</taxon>
        <taxon>Solibaculum</taxon>
    </lineage>
</organism>
<dbReference type="EMBL" id="JBBMFD010000018">
    <property type="protein sequence ID" value="MEQ2441174.1"/>
    <property type="molecule type" value="Genomic_DNA"/>
</dbReference>
<feature type="transmembrane region" description="Helical" evidence="1">
    <location>
        <begin position="95"/>
        <end position="118"/>
    </location>
</feature>
<protein>
    <submittedName>
        <fullName evidence="2">Uncharacterized protein</fullName>
    </submittedName>
</protein>
<evidence type="ECO:0000313" key="2">
    <source>
        <dbReference type="EMBL" id="MEQ2441174.1"/>
    </source>
</evidence>
<feature type="transmembrane region" description="Helical" evidence="1">
    <location>
        <begin position="7"/>
        <end position="27"/>
    </location>
</feature>